<comment type="caution">
    <text evidence="2">The sequence shown here is derived from an EMBL/GenBank/DDBJ whole genome shotgun (WGS) entry which is preliminary data.</text>
</comment>
<organism evidence="2 3">
    <name type="scientific">Devosia albogilva</name>
    <dbReference type="NCBI Taxonomy" id="429726"/>
    <lineage>
        <taxon>Bacteria</taxon>
        <taxon>Pseudomonadati</taxon>
        <taxon>Pseudomonadota</taxon>
        <taxon>Alphaproteobacteria</taxon>
        <taxon>Hyphomicrobiales</taxon>
        <taxon>Devosiaceae</taxon>
        <taxon>Devosia</taxon>
    </lineage>
</organism>
<accession>A0ABW5QJI7</accession>
<keyword evidence="1" id="KW-0472">Membrane</keyword>
<dbReference type="RefSeq" id="WP_386832968.1">
    <property type="nucleotide sequence ID" value="NZ_JBHUNP010000001.1"/>
</dbReference>
<dbReference type="EMBL" id="JBHUNP010000001">
    <property type="protein sequence ID" value="MFD2647927.1"/>
    <property type="molecule type" value="Genomic_DNA"/>
</dbReference>
<proteinExistence type="predicted"/>
<feature type="transmembrane region" description="Helical" evidence="1">
    <location>
        <begin position="6"/>
        <end position="21"/>
    </location>
</feature>
<sequence length="76" mass="8865">MIVQLAAIWMIVLASIIWFVRDEVRLRRMARLEQAARYYAEAPQYRHVRVEGEPVLEGRRPDFLRQLSRQGSPAAG</sequence>
<keyword evidence="1" id="KW-0812">Transmembrane</keyword>
<evidence type="ECO:0000256" key="1">
    <source>
        <dbReference type="SAM" id="Phobius"/>
    </source>
</evidence>
<gene>
    <name evidence="2" type="ORF">ACFSX5_09000</name>
</gene>
<evidence type="ECO:0000313" key="2">
    <source>
        <dbReference type="EMBL" id="MFD2647927.1"/>
    </source>
</evidence>
<keyword evidence="1" id="KW-1133">Transmembrane helix</keyword>
<reference evidence="3" key="1">
    <citation type="journal article" date="2019" name="Int. J. Syst. Evol. Microbiol.">
        <title>The Global Catalogue of Microorganisms (GCM) 10K type strain sequencing project: providing services to taxonomists for standard genome sequencing and annotation.</title>
        <authorList>
            <consortium name="The Broad Institute Genomics Platform"/>
            <consortium name="The Broad Institute Genome Sequencing Center for Infectious Disease"/>
            <person name="Wu L."/>
            <person name="Ma J."/>
        </authorList>
    </citation>
    <scope>NUCLEOTIDE SEQUENCE [LARGE SCALE GENOMIC DNA]</scope>
    <source>
        <strain evidence="3">CCM 7427</strain>
    </source>
</reference>
<evidence type="ECO:0000313" key="3">
    <source>
        <dbReference type="Proteomes" id="UP001597521"/>
    </source>
</evidence>
<protein>
    <submittedName>
        <fullName evidence="2">Uncharacterized protein</fullName>
    </submittedName>
</protein>
<name>A0ABW5QJI7_9HYPH</name>
<keyword evidence="3" id="KW-1185">Reference proteome</keyword>
<dbReference type="Proteomes" id="UP001597521">
    <property type="component" value="Unassembled WGS sequence"/>
</dbReference>